<dbReference type="InterPro" id="IPR019587">
    <property type="entry name" value="Polyketide_cyclase/dehydratase"/>
</dbReference>
<keyword evidence="2" id="KW-1185">Reference proteome</keyword>
<dbReference type="Pfam" id="PF10604">
    <property type="entry name" value="Polyketide_cyc2"/>
    <property type="match status" value="1"/>
</dbReference>
<dbReference type="EMBL" id="LT629971">
    <property type="protein sequence ID" value="SEH79139.1"/>
    <property type="molecule type" value="Genomic_DNA"/>
</dbReference>
<dbReference type="AlphaFoldDB" id="A0A1H6KTE5"/>
<gene>
    <name evidence="1" type="ORF">SAMN04489835_4171</name>
</gene>
<organism evidence="1 2">
    <name type="scientific">Mycolicibacterium rutilum</name>
    <name type="common">Mycobacterium rutilum</name>
    <dbReference type="NCBI Taxonomy" id="370526"/>
    <lineage>
        <taxon>Bacteria</taxon>
        <taxon>Bacillati</taxon>
        <taxon>Actinomycetota</taxon>
        <taxon>Actinomycetes</taxon>
        <taxon>Mycobacteriales</taxon>
        <taxon>Mycobacteriaceae</taxon>
        <taxon>Mycolicibacterium</taxon>
    </lineage>
</organism>
<dbReference type="RefSeq" id="WP_173839655.1">
    <property type="nucleotide sequence ID" value="NZ_LT629971.1"/>
</dbReference>
<evidence type="ECO:0000313" key="1">
    <source>
        <dbReference type="EMBL" id="SEH79139.1"/>
    </source>
</evidence>
<evidence type="ECO:0000313" key="2">
    <source>
        <dbReference type="Proteomes" id="UP000182915"/>
    </source>
</evidence>
<proteinExistence type="predicted"/>
<protein>
    <submittedName>
        <fullName evidence="1">Polyketide cyclase / dehydrase and lipid transport</fullName>
    </submittedName>
</protein>
<dbReference type="STRING" id="370526.SAMN04489835_4171"/>
<dbReference type="SUPFAM" id="SSF55961">
    <property type="entry name" value="Bet v1-like"/>
    <property type="match status" value="1"/>
</dbReference>
<name>A0A1H6KTE5_MYCRU</name>
<sequence>MVRAHRVVTAVIGAPPENVRAFYTDLRNIVRIHPLVVAVHAGPRIPSAHGYRQDYRITDRIPVGPVVVRTRYRARMTVPAHGEVTAEVRQFPGIRMHTVVTFAAAGDDGTRLTEHMTIEAPRPLASFTAREAVKAHREMLDGIRDRFGG</sequence>
<dbReference type="InterPro" id="IPR023393">
    <property type="entry name" value="START-like_dom_sf"/>
</dbReference>
<dbReference type="CDD" id="cd07812">
    <property type="entry name" value="SRPBCC"/>
    <property type="match status" value="1"/>
</dbReference>
<reference evidence="2" key="1">
    <citation type="submission" date="2016-10" db="EMBL/GenBank/DDBJ databases">
        <authorList>
            <person name="Varghese N."/>
            <person name="Submissions S."/>
        </authorList>
    </citation>
    <scope>NUCLEOTIDE SEQUENCE [LARGE SCALE GENOMIC DNA]</scope>
    <source>
        <strain evidence="2">DSM 45405</strain>
    </source>
</reference>
<dbReference type="Gene3D" id="3.30.530.20">
    <property type="match status" value="1"/>
</dbReference>
<dbReference type="Proteomes" id="UP000182915">
    <property type="component" value="Chromosome I"/>
</dbReference>
<accession>A0A1H6KTE5</accession>